<evidence type="ECO:0000256" key="3">
    <source>
        <dbReference type="ARBA" id="ARBA00008684"/>
    </source>
</evidence>
<evidence type="ECO:0000256" key="17">
    <source>
        <dbReference type="PROSITE-ProRule" id="PRU10141"/>
    </source>
</evidence>
<dbReference type="Proteomes" id="UP000027138">
    <property type="component" value="Unassembled WGS sequence"/>
</dbReference>
<keyword evidence="15" id="KW-0675">Receptor</keyword>
<dbReference type="SUPFAM" id="SSF56112">
    <property type="entry name" value="Protein kinase-like (PK-like)"/>
    <property type="match status" value="1"/>
</dbReference>
<keyword evidence="11" id="KW-0418">Kinase</keyword>
<dbReference type="PANTHER" id="PTHR27000:SF785">
    <property type="entry name" value="PROTEIN KINASE DOMAIN-CONTAINING PROTEIN"/>
    <property type="match status" value="1"/>
</dbReference>
<proteinExistence type="inferred from homology"/>
<dbReference type="InterPro" id="IPR013210">
    <property type="entry name" value="LRR_N_plant-typ"/>
</dbReference>
<evidence type="ECO:0000256" key="6">
    <source>
        <dbReference type="ARBA" id="ARBA00022679"/>
    </source>
</evidence>
<evidence type="ECO:0000256" key="1">
    <source>
        <dbReference type="ARBA" id="ARBA00004162"/>
    </source>
</evidence>
<evidence type="ECO:0000256" key="12">
    <source>
        <dbReference type="ARBA" id="ARBA00022840"/>
    </source>
</evidence>
<accession>A0A067KRW4</accession>
<evidence type="ECO:0000313" key="21">
    <source>
        <dbReference type="Proteomes" id="UP000027138"/>
    </source>
</evidence>
<dbReference type="InterPro" id="IPR055414">
    <property type="entry name" value="LRR_R13L4/SHOC2-like"/>
</dbReference>
<dbReference type="Pfam" id="PF00069">
    <property type="entry name" value="Pkinase"/>
    <property type="match status" value="1"/>
</dbReference>
<reference evidence="20 21" key="1">
    <citation type="journal article" date="2014" name="PLoS ONE">
        <title>Global Analysis of Gene Expression Profiles in Physic Nut (Jatropha curcas L.) Seedlings Exposed to Salt Stress.</title>
        <authorList>
            <person name="Zhang L."/>
            <person name="Zhang C."/>
            <person name="Wu P."/>
            <person name="Chen Y."/>
            <person name="Li M."/>
            <person name="Jiang H."/>
            <person name="Wu G."/>
        </authorList>
    </citation>
    <scope>NUCLEOTIDE SEQUENCE [LARGE SCALE GENOMIC DNA]</scope>
    <source>
        <strain evidence="21">cv. GZQX0401</strain>
        <tissue evidence="20">Young leaves</tissue>
    </source>
</reference>
<evidence type="ECO:0000256" key="7">
    <source>
        <dbReference type="ARBA" id="ARBA00022692"/>
    </source>
</evidence>
<dbReference type="Gene3D" id="3.30.200.20">
    <property type="entry name" value="Phosphorylase Kinase, domain 1"/>
    <property type="match status" value="1"/>
</dbReference>
<evidence type="ECO:0000256" key="2">
    <source>
        <dbReference type="ARBA" id="ARBA00004479"/>
    </source>
</evidence>
<feature type="binding site" evidence="17">
    <location>
        <position position="394"/>
    </location>
    <ligand>
        <name>ATP</name>
        <dbReference type="ChEBI" id="CHEBI:30616"/>
    </ligand>
</feature>
<dbReference type="InterPro" id="IPR008271">
    <property type="entry name" value="Ser/Thr_kinase_AS"/>
</dbReference>
<comment type="subcellular location">
    <subcellularLocation>
        <location evidence="1">Cell membrane</location>
        <topology evidence="1">Single-pass membrane protein</topology>
    </subcellularLocation>
    <subcellularLocation>
        <location evidence="2">Membrane</location>
        <topology evidence="2">Single-pass type I membrane protein</topology>
    </subcellularLocation>
</comment>
<dbReference type="AlphaFoldDB" id="A0A067KRW4"/>
<evidence type="ECO:0000256" key="11">
    <source>
        <dbReference type="ARBA" id="ARBA00022777"/>
    </source>
</evidence>
<evidence type="ECO:0000256" key="10">
    <source>
        <dbReference type="ARBA" id="ARBA00022741"/>
    </source>
</evidence>
<organism evidence="20 21">
    <name type="scientific">Jatropha curcas</name>
    <name type="common">Barbados nut</name>
    <dbReference type="NCBI Taxonomy" id="180498"/>
    <lineage>
        <taxon>Eukaryota</taxon>
        <taxon>Viridiplantae</taxon>
        <taxon>Streptophyta</taxon>
        <taxon>Embryophyta</taxon>
        <taxon>Tracheophyta</taxon>
        <taxon>Spermatophyta</taxon>
        <taxon>Magnoliopsida</taxon>
        <taxon>eudicotyledons</taxon>
        <taxon>Gunneridae</taxon>
        <taxon>Pentapetalae</taxon>
        <taxon>rosids</taxon>
        <taxon>fabids</taxon>
        <taxon>Malpighiales</taxon>
        <taxon>Euphorbiaceae</taxon>
        <taxon>Crotonoideae</taxon>
        <taxon>Jatropheae</taxon>
        <taxon>Jatropha</taxon>
    </lineage>
</organism>
<dbReference type="SUPFAM" id="SSF52058">
    <property type="entry name" value="L domain-like"/>
    <property type="match status" value="1"/>
</dbReference>
<dbReference type="InterPro" id="IPR000719">
    <property type="entry name" value="Prot_kinase_dom"/>
</dbReference>
<comment type="similarity">
    <text evidence="3">Belongs to the protein kinase superfamily. Ser/Thr protein kinase family.</text>
</comment>
<evidence type="ECO:0000256" key="16">
    <source>
        <dbReference type="ARBA" id="ARBA00023180"/>
    </source>
</evidence>
<sequence length="594" mass="66195">MTSFSKFAVAFSLKCIIFYLLLVQLNLQTLSIGGNETDYLALLQFKANMHDPQNLMSSWNDSLHFCNWEGITCGRKHRRVTVLHLPSKGLVGSLSPYVGNMSFLRKLSLPNNDLQGEIPPEFGYLFRLQILDLGNNSIEGKIPVELSNCSNLQGLALPRNKLAGSIPFQLSSLSKLTALFIHKNYLNGTIPPSLGNLTSLEILGAAGNFLFGTIPDTLGQLKHLSIFDISTNKLAESNLTGEIPNELGQCKSLVNLYMDGNKFQGTLPLSFASLRGLRVLDLSRNNLSGKIPEYLEKFSLEYLNLSFNNFEGEIPIKGIFANASAIFVEGNNRICGGIPELKLPRCVNQETKRRKLDVVKLITIAVSENLLGVGSFGVVYKGNLEENGALIAIKVINLQQKGGVESFMAECKVLQNISHRNLVPIITSCSSIDFQGNDFKALVYEYMPNGNLEKWLHPSSEMYIEANEQPSLNLVQRMDVIIDVGNALDYLHNGCQKPIIHCDLKPSNILLDNYFKILKATNGFSSENLLGIGSFGTVYKRNLEAQKLLTQRPKNYQINAYLPHTPLHSVTLMIIRWKYFNIHGNFQLSEIIYL</sequence>
<dbReference type="PROSITE" id="PS50011">
    <property type="entry name" value="PROTEIN_KINASE_DOM"/>
    <property type="match status" value="1"/>
</dbReference>
<dbReference type="GO" id="GO:0005886">
    <property type="term" value="C:plasma membrane"/>
    <property type="evidence" value="ECO:0007669"/>
    <property type="project" value="UniProtKB-SubCell"/>
</dbReference>
<gene>
    <name evidence="20" type="ORF">JCGZ_05024</name>
</gene>
<dbReference type="PANTHER" id="PTHR27000">
    <property type="entry name" value="LEUCINE-RICH REPEAT RECEPTOR-LIKE PROTEIN KINASE FAMILY PROTEIN-RELATED"/>
    <property type="match status" value="1"/>
</dbReference>
<dbReference type="FunFam" id="3.80.10.10:FF:000041">
    <property type="entry name" value="LRR receptor-like serine/threonine-protein kinase ERECTA"/>
    <property type="match status" value="1"/>
</dbReference>
<dbReference type="InterPro" id="IPR011009">
    <property type="entry name" value="Kinase-like_dom_sf"/>
</dbReference>
<dbReference type="InterPro" id="IPR032675">
    <property type="entry name" value="LRR_dom_sf"/>
</dbReference>
<evidence type="ECO:0000313" key="20">
    <source>
        <dbReference type="EMBL" id="KDP38867.1"/>
    </source>
</evidence>
<evidence type="ECO:0000256" key="18">
    <source>
        <dbReference type="SAM" id="Phobius"/>
    </source>
</evidence>
<feature type="transmembrane region" description="Helical" evidence="18">
    <location>
        <begin position="7"/>
        <end position="27"/>
    </location>
</feature>
<evidence type="ECO:0000256" key="15">
    <source>
        <dbReference type="ARBA" id="ARBA00023170"/>
    </source>
</evidence>
<dbReference type="Gene3D" id="3.80.10.10">
    <property type="entry name" value="Ribonuclease Inhibitor"/>
    <property type="match status" value="3"/>
</dbReference>
<protein>
    <recommendedName>
        <fullName evidence="19">Protein kinase domain-containing protein</fullName>
    </recommendedName>
</protein>
<dbReference type="InterPro" id="IPR017441">
    <property type="entry name" value="Protein_kinase_ATP_BS"/>
</dbReference>
<evidence type="ECO:0000256" key="5">
    <source>
        <dbReference type="ARBA" id="ARBA00022614"/>
    </source>
</evidence>
<name>A0A067KRW4_JATCU</name>
<evidence type="ECO:0000256" key="9">
    <source>
        <dbReference type="ARBA" id="ARBA00022737"/>
    </source>
</evidence>
<keyword evidence="8" id="KW-0732">Signal</keyword>
<feature type="domain" description="Protein kinase" evidence="19">
    <location>
        <begin position="365"/>
        <end position="594"/>
    </location>
</feature>
<keyword evidence="14 18" id="KW-0472">Membrane</keyword>
<keyword evidence="16" id="KW-0325">Glycoprotein</keyword>
<dbReference type="STRING" id="180498.A0A067KRW4"/>
<dbReference type="GO" id="GO:0005524">
    <property type="term" value="F:ATP binding"/>
    <property type="evidence" value="ECO:0007669"/>
    <property type="project" value="UniProtKB-UniRule"/>
</dbReference>
<keyword evidence="6" id="KW-0808">Transferase</keyword>
<dbReference type="SMART" id="SM00220">
    <property type="entry name" value="S_TKc"/>
    <property type="match status" value="1"/>
</dbReference>
<keyword evidence="21" id="KW-1185">Reference proteome</keyword>
<evidence type="ECO:0000256" key="14">
    <source>
        <dbReference type="ARBA" id="ARBA00023136"/>
    </source>
</evidence>
<dbReference type="Pfam" id="PF08263">
    <property type="entry name" value="LRRNT_2"/>
    <property type="match status" value="1"/>
</dbReference>
<evidence type="ECO:0000256" key="8">
    <source>
        <dbReference type="ARBA" id="ARBA00022729"/>
    </source>
</evidence>
<keyword evidence="13 18" id="KW-1133">Transmembrane helix</keyword>
<dbReference type="PROSITE" id="PS00107">
    <property type="entry name" value="PROTEIN_KINASE_ATP"/>
    <property type="match status" value="1"/>
</dbReference>
<keyword evidence="7 18" id="KW-0812">Transmembrane</keyword>
<dbReference type="PROSITE" id="PS00108">
    <property type="entry name" value="PROTEIN_KINASE_ST"/>
    <property type="match status" value="1"/>
</dbReference>
<dbReference type="FunFam" id="3.80.10.10:FF:000275">
    <property type="entry name" value="Leucine-rich repeat receptor-like protein kinase"/>
    <property type="match status" value="1"/>
</dbReference>
<keyword evidence="10 17" id="KW-0547">Nucleotide-binding</keyword>
<evidence type="ECO:0000256" key="4">
    <source>
        <dbReference type="ARBA" id="ARBA00009592"/>
    </source>
</evidence>
<keyword evidence="12 17" id="KW-0067">ATP-binding</keyword>
<dbReference type="EMBL" id="KK914355">
    <property type="protein sequence ID" value="KDP38867.1"/>
    <property type="molecule type" value="Genomic_DNA"/>
</dbReference>
<comment type="similarity">
    <text evidence="4">Belongs to the RLP family.</text>
</comment>
<dbReference type="Gene3D" id="1.10.510.10">
    <property type="entry name" value="Transferase(Phosphotransferase) domain 1"/>
    <property type="match status" value="1"/>
</dbReference>
<dbReference type="GO" id="GO:0004672">
    <property type="term" value="F:protein kinase activity"/>
    <property type="evidence" value="ECO:0007669"/>
    <property type="project" value="InterPro"/>
</dbReference>
<dbReference type="OrthoDB" id="841071at2759"/>
<keyword evidence="5" id="KW-0433">Leucine-rich repeat</keyword>
<evidence type="ECO:0000259" key="19">
    <source>
        <dbReference type="PROSITE" id="PS50011"/>
    </source>
</evidence>
<keyword evidence="9" id="KW-0677">Repeat</keyword>
<dbReference type="Pfam" id="PF23598">
    <property type="entry name" value="LRR_14"/>
    <property type="match status" value="1"/>
</dbReference>
<evidence type="ECO:0000256" key="13">
    <source>
        <dbReference type="ARBA" id="ARBA00022989"/>
    </source>
</evidence>